<evidence type="ECO:0000313" key="1">
    <source>
        <dbReference type="EMBL" id="KRY85922.1"/>
    </source>
</evidence>
<sequence length="92" mass="10902">MYQRVMIPDEPGCVIEKESISENEIGRGGESSFLFWSQISQFDIAQLEYYKKKKLTESDRVMEGQYFIGNWYHRTVTSCKRHRQPGVIYNKD</sequence>
<dbReference type="Proteomes" id="UP000054995">
    <property type="component" value="Unassembled WGS sequence"/>
</dbReference>
<protein>
    <submittedName>
        <fullName evidence="1">Uncharacterized protein</fullName>
    </submittedName>
</protein>
<gene>
    <name evidence="1" type="ORF">T4D_15765</name>
</gene>
<keyword evidence="2" id="KW-1185">Reference proteome</keyword>
<comment type="caution">
    <text evidence="1">The sequence shown here is derived from an EMBL/GenBank/DDBJ whole genome shotgun (WGS) entry which is preliminary data.</text>
</comment>
<dbReference type="EMBL" id="JYDT01000080">
    <property type="protein sequence ID" value="KRY85922.1"/>
    <property type="molecule type" value="Genomic_DNA"/>
</dbReference>
<dbReference type="AlphaFoldDB" id="A0A0V1FIZ0"/>
<evidence type="ECO:0000313" key="2">
    <source>
        <dbReference type="Proteomes" id="UP000054995"/>
    </source>
</evidence>
<name>A0A0V1FIZ0_TRIPS</name>
<accession>A0A0V1FIZ0</accession>
<reference evidence="1 2" key="1">
    <citation type="submission" date="2015-01" db="EMBL/GenBank/DDBJ databases">
        <title>Evolution of Trichinella species and genotypes.</title>
        <authorList>
            <person name="Korhonen P.K."/>
            <person name="Edoardo P."/>
            <person name="Giuseppe L.R."/>
            <person name="Gasser R.B."/>
        </authorList>
    </citation>
    <scope>NUCLEOTIDE SEQUENCE [LARGE SCALE GENOMIC DNA]</scope>
    <source>
        <strain evidence="1">ISS470</strain>
    </source>
</reference>
<proteinExistence type="predicted"/>
<organism evidence="1 2">
    <name type="scientific">Trichinella pseudospiralis</name>
    <name type="common">Parasitic roundworm</name>
    <dbReference type="NCBI Taxonomy" id="6337"/>
    <lineage>
        <taxon>Eukaryota</taxon>
        <taxon>Metazoa</taxon>
        <taxon>Ecdysozoa</taxon>
        <taxon>Nematoda</taxon>
        <taxon>Enoplea</taxon>
        <taxon>Dorylaimia</taxon>
        <taxon>Trichinellida</taxon>
        <taxon>Trichinellidae</taxon>
        <taxon>Trichinella</taxon>
    </lineage>
</organism>